<dbReference type="Gene3D" id="1.10.10.10">
    <property type="entry name" value="Winged helix-like DNA-binding domain superfamily/Winged helix DNA-binding domain"/>
    <property type="match status" value="1"/>
</dbReference>
<dbReference type="GO" id="GO:0000976">
    <property type="term" value="F:transcription cis-regulatory region binding"/>
    <property type="evidence" value="ECO:0007669"/>
    <property type="project" value="TreeGrafter"/>
</dbReference>
<evidence type="ECO:0000313" key="7">
    <source>
        <dbReference type="Proteomes" id="UP000249458"/>
    </source>
</evidence>
<dbReference type="Pfam" id="PF00126">
    <property type="entry name" value="HTH_1"/>
    <property type="match status" value="1"/>
</dbReference>
<dbReference type="RefSeq" id="WP_112219205.1">
    <property type="nucleotide sequence ID" value="NZ_MVJN01000004.1"/>
</dbReference>
<dbReference type="Pfam" id="PF03466">
    <property type="entry name" value="LysR_substrate"/>
    <property type="match status" value="1"/>
</dbReference>
<dbReference type="GO" id="GO:0003700">
    <property type="term" value="F:DNA-binding transcription factor activity"/>
    <property type="evidence" value="ECO:0007669"/>
    <property type="project" value="InterPro"/>
</dbReference>
<dbReference type="PRINTS" id="PR00039">
    <property type="entry name" value="HTHLYSR"/>
</dbReference>
<dbReference type="InterPro" id="IPR036388">
    <property type="entry name" value="WH-like_DNA-bd_sf"/>
</dbReference>
<keyword evidence="3" id="KW-0238">DNA-binding</keyword>
<dbReference type="SUPFAM" id="SSF46785">
    <property type="entry name" value="Winged helix' DNA-binding domain"/>
    <property type="match status" value="1"/>
</dbReference>
<dbReference type="InterPro" id="IPR000847">
    <property type="entry name" value="LysR_HTH_N"/>
</dbReference>
<keyword evidence="2" id="KW-0805">Transcription regulation</keyword>
<gene>
    <name evidence="6" type="ORF">B1207_06620</name>
</gene>
<reference evidence="6 7" key="1">
    <citation type="submission" date="2017-02" db="EMBL/GenBank/DDBJ databases">
        <title>Legionella quilivanii strain from human: case report and whole genome sequencing analysis.</title>
        <authorList>
            <person name="Lalancette C."/>
            <person name="Leduc J.-M."/>
            <person name="Levesque S."/>
            <person name="Fournier E."/>
            <person name="Saoud J."/>
            <person name="Faucher S.P."/>
            <person name="Bernard K."/>
            <person name="Martineau C."/>
            <person name="Longtin J."/>
        </authorList>
    </citation>
    <scope>NUCLEOTIDE SEQUENCE [LARGE SCALE GENOMIC DNA]</scope>
    <source>
        <strain evidence="6 7">ID143958</strain>
    </source>
</reference>
<dbReference type="PROSITE" id="PS50931">
    <property type="entry name" value="HTH_LYSR"/>
    <property type="match status" value="1"/>
</dbReference>
<evidence type="ECO:0000313" key="6">
    <source>
        <dbReference type="EMBL" id="RAP37088.1"/>
    </source>
</evidence>
<accession>A0A364LKG3</accession>
<keyword evidence="4" id="KW-0804">Transcription</keyword>
<dbReference type="SUPFAM" id="SSF53850">
    <property type="entry name" value="Periplasmic binding protein-like II"/>
    <property type="match status" value="1"/>
</dbReference>
<proteinExistence type="inferred from homology"/>
<feature type="domain" description="HTH lysR-type" evidence="5">
    <location>
        <begin position="1"/>
        <end position="60"/>
    </location>
</feature>
<dbReference type="Proteomes" id="UP000249458">
    <property type="component" value="Unassembled WGS sequence"/>
</dbReference>
<sequence>MKLLDPQLQVFLAVAQHKSMHAAAKAVHLSQTAVTQRIRALETRLRTTLFIRSHHGVLLTSEGEALLRYCQASSELEGIALSNIHGAGVESTVRLCISGPTSIMSSRIIPACRPLLKKYPHLLITFHINDSEQRIASLQTGSSHFVIIEPQHLFKEMQVKAIQPERYVLVATSAWAGRDLKDILKTERIIDFDESDPMTLNYLKHYNLLEYTQSERHFVNINESLLCLFTEGYGYGVLSAELCQPFLEKEQLIALNSGQYYENKLVLAWYARTEAPSYFADVIDSIV</sequence>
<dbReference type="InterPro" id="IPR005119">
    <property type="entry name" value="LysR_subst-bd"/>
</dbReference>
<dbReference type="FunFam" id="1.10.10.10:FF:000001">
    <property type="entry name" value="LysR family transcriptional regulator"/>
    <property type="match status" value="1"/>
</dbReference>
<dbReference type="EMBL" id="MVJN01000004">
    <property type="protein sequence ID" value="RAP37088.1"/>
    <property type="molecule type" value="Genomic_DNA"/>
</dbReference>
<evidence type="ECO:0000256" key="4">
    <source>
        <dbReference type="ARBA" id="ARBA00023163"/>
    </source>
</evidence>
<protein>
    <submittedName>
        <fullName evidence="6">LysR family transcriptional regulator</fullName>
    </submittedName>
</protein>
<evidence type="ECO:0000256" key="2">
    <source>
        <dbReference type="ARBA" id="ARBA00023015"/>
    </source>
</evidence>
<comment type="similarity">
    <text evidence="1">Belongs to the LysR transcriptional regulatory family.</text>
</comment>
<dbReference type="Gene3D" id="3.40.190.290">
    <property type="match status" value="1"/>
</dbReference>
<evidence type="ECO:0000259" key="5">
    <source>
        <dbReference type="PROSITE" id="PS50931"/>
    </source>
</evidence>
<organism evidence="6 7">
    <name type="scientific">Legionella quinlivanii</name>
    <dbReference type="NCBI Taxonomy" id="45073"/>
    <lineage>
        <taxon>Bacteria</taxon>
        <taxon>Pseudomonadati</taxon>
        <taxon>Pseudomonadota</taxon>
        <taxon>Gammaproteobacteria</taxon>
        <taxon>Legionellales</taxon>
        <taxon>Legionellaceae</taxon>
        <taxon>Legionella</taxon>
    </lineage>
</organism>
<dbReference type="InterPro" id="IPR036390">
    <property type="entry name" value="WH_DNA-bd_sf"/>
</dbReference>
<evidence type="ECO:0000256" key="3">
    <source>
        <dbReference type="ARBA" id="ARBA00023125"/>
    </source>
</evidence>
<dbReference type="PANTHER" id="PTHR30126:SF40">
    <property type="entry name" value="HTH-TYPE TRANSCRIPTIONAL REGULATOR GLTR"/>
    <property type="match status" value="1"/>
</dbReference>
<dbReference type="PANTHER" id="PTHR30126">
    <property type="entry name" value="HTH-TYPE TRANSCRIPTIONAL REGULATOR"/>
    <property type="match status" value="1"/>
</dbReference>
<name>A0A364LKG3_9GAMM</name>
<comment type="caution">
    <text evidence="6">The sequence shown here is derived from an EMBL/GenBank/DDBJ whole genome shotgun (WGS) entry which is preliminary data.</text>
</comment>
<evidence type="ECO:0000256" key="1">
    <source>
        <dbReference type="ARBA" id="ARBA00009437"/>
    </source>
</evidence>
<dbReference type="AlphaFoldDB" id="A0A364LKG3"/>